<dbReference type="InterPro" id="IPR011013">
    <property type="entry name" value="Gal_mutarotase_sf_dom"/>
</dbReference>
<dbReference type="InterPro" id="IPR000602">
    <property type="entry name" value="Glyco_hydro_38_N"/>
</dbReference>
<dbReference type="PANTHER" id="PTHR46017">
    <property type="entry name" value="ALPHA-MANNOSIDASE 2C1"/>
    <property type="match status" value="1"/>
</dbReference>
<evidence type="ECO:0000256" key="6">
    <source>
        <dbReference type="ARBA" id="ARBA00023295"/>
    </source>
</evidence>
<dbReference type="Gene3D" id="2.60.40.2220">
    <property type="match status" value="1"/>
</dbReference>
<dbReference type="GO" id="GO:0006013">
    <property type="term" value="P:mannose metabolic process"/>
    <property type="evidence" value="ECO:0007669"/>
    <property type="project" value="InterPro"/>
</dbReference>
<name>A0AAD9L5L7_RIDPI</name>
<dbReference type="GO" id="GO:0030246">
    <property type="term" value="F:carbohydrate binding"/>
    <property type="evidence" value="ECO:0007669"/>
    <property type="project" value="InterPro"/>
</dbReference>
<dbReference type="Proteomes" id="UP001209878">
    <property type="component" value="Unassembled WGS sequence"/>
</dbReference>
<dbReference type="Gene3D" id="1.20.1270.50">
    <property type="entry name" value="Glycoside hydrolase family 38, central domain"/>
    <property type="match status" value="1"/>
</dbReference>
<evidence type="ECO:0000256" key="5">
    <source>
        <dbReference type="ARBA" id="ARBA00022801"/>
    </source>
</evidence>
<keyword evidence="6" id="KW-0326">Glycosidase</keyword>
<dbReference type="CDD" id="cd10813">
    <property type="entry name" value="GH38N_AMII_Man2C1"/>
    <property type="match status" value="1"/>
</dbReference>
<evidence type="ECO:0000256" key="4">
    <source>
        <dbReference type="ARBA" id="ARBA00022723"/>
    </source>
</evidence>
<dbReference type="PANTHER" id="PTHR46017:SF1">
    <property type="entry name" value="ALPHA-MANNOSIDASE 2C1"/>
    <property type="match status" value="1"/>
</dbReference>
<keyword evidence="9" id="KW-1185">Reference proteome</keyword>
<dbReference type="InterPro" id="IPR015341">
    <property type="entry name" value="Glyco_hydro_38_cen"/>
</dbReference>
<dbReference type="FunFam" id="2.70.98.30:FF:000001">
    <property type="entry name" value="alpha-mannosidase 2C1 isoform X2"/>
    <property type="match status" value="1"/>
</dbReference>
<comment type="caution">
    <text evidence="8">The sequence shown here is derived from an EMBL/GenBank/DDBJ whole genome shotgun (WGS) entry which is preliminary data.</text>
</comment>
<dbReference type="InterPro" id="IPR037094">
    <property type="entry name" value="Glyco_hydro_38_cen_sf"/>
</dbReference>
<dbReference type="SUPFAM" id="SSF88688">
    <property type="entry name" value="Families 57/38 glycoside transferase middle domain"/>
    <property type="match status" value="1"/>
</dbReference>
<comment type="similarity">
    <text evidence="2">Belongs to the glycosyl hydrolase 38 family.</text>
</comment>
<dbReference type="Gene3D" id="3.20.110.10">
    <property type="entry name" value="Glycoside hydrolase 38, N terminal domain"/>
    <property type="match status" value="1"/>
</dbReference>
<keyword evidence="4" id="KW-0479">Metal-binding</keyword>
<organism evidence="8 9">
    <name type="scientific">Ridgeia piscesae</name>
    <name type="common">Tubeworm</name>
    <dbReference type="NCBI Taxonomy" id="27915"/>
    <lineage>
        <taxon>Eukaryota</taxon>
        <taxon>Metazoa</taxon>
        <taxon>Spiralia</taxon>
        <taxon>Lophotrochozoa</taxon>
        <taxon>Annelida</taxon>
        <taxon>Polychaeta</taxon>
        <taxon>Sedentaria</taxon>
        <taxon>Canalipalpata</taxon>
        <taxon>Sabellida</taxon>
        <taxon>Siboglinidae</taxon>
        <taxon>Ridgeia</taxon>
    </lineage>
</organism>
<dbReference type="FunFam" id="1.20.1270.50:FF:000004">
    <property type="entry name" value="alpha-mannosidase 2C1 isoform X1"/>
    <property type="match status" value="1"/>
</dbReference>
<dbReference type="FunFam" id="3.20.110.10:FF:000002">
    <property type="entry name" value="alpha-mannosidase 2C1 isoform X1"/>
    <property type="match status" value="1"/>
</dbReference>
<dbReference type="InterPro" id="IPR011330">
    <property type="entry name" value="Glyco_hydro/deAcase_b/a-brl"/>
</dbReference>
<evidence type="ECO:0000256" key="2">
    <source>
        <dbReference type="ARBA" id="ARBA00009792"/>
    </source>
</evidence>
<dbReference type="Pfam" id="PF17677">
    <property type="entry name" value="Glyco_hydro38C2"/>
    <property type="match status" value="1"/>
</dbReference>
<dbReference type="SUPFAM" id="SSF74650">
    <property type="entry name" value="Galactose mutarotase-like"/>
    <property type="match status" value="1"/>
</dbReference>
<dbReference type="Pfam" id="PF22907">
    <property type="entry name" value="Ams1-like_1st"/>
    <property type="match status" value="1"/>
</dbReference>
<comment type="catalytic activity">
    <reaction evidence="1">
        <text>Hydrolysis of terminal, non-reducing alpha-D-mannose residues in alpha-D-mannosides.</text>
        <dbReference type="EC" id="3.2.1.24"/>
    </reaction>
</comment>
<reference evidence="8" key="1">
    <citation type="journal article" date="2023" name="Mol. Biol. Evol.">
        <title>Third-Generation Sequencing Reveals the Adaptive Role of the Epigenome in Three Deep-Sea Polychaetes.</title>
        <authorList>
            <person name="Perez M."/>
            <person name="Aroh O."/>
            <person name="Sun Y."/>
            <person name="Lan Y."/>
            <person name="Juniper S.K."/>
            <person name="Young C.R."/>
            <person name="Angers B."/>
            <person name="Qian P.Y."/>
        </authorList>
    </citation>
    <scope>NUCLEOTIDE SEQUENCE</scope>
    <source>
        <strain evidence="8">R07B-5</strain>
    </source>
</reference>
<gene>
    <name evidence="8" type="ORF">NP493_317g02034</name>
</gene>
<evidence type="ECO:0000313" key="9">
    <source>
        <dbReference type="Proteomes" id="UP001209878"/>
    </source>
</evidence>
<dbReference type="Gene3D" id="2.70.98.30">
    <property type="entry name" value="Golgi alpha-mannosidase II, domain 4"/>
    <property type="match status" value="1"/>
</dbReference>
<evidence type="ECO:0000256" key="3">
    <source>
        <dbReference type="ARBA" id="ARBA00012752"/>
    </source>
</evidence>
<dbReference type="InterPro" id="IPR054723">
    <property type="entry name" value="Ams1-like_N"/>
</dbReference>
<dbReference type="AlphaFoldDB" id="A0AAD9L5L7"/>
<dbReference type="GO" id="GO:0046872">
    <property type="term" value="F:metal ion binding"/>
    <property type="evidence" value="ECO:0007669"/>
    <property type="project" value="UniProtKB-KW"/>
</dbReference>
<dbReference type="Pfam" id="PF07748">
    <property type="entry name" value="Glyco_hydro_38C"/>
    <property type="match status" value="1"/>
</dbReference>
<dbReference type="GO" id="GO:0004559">
    <property type="term" value="F:alpha-mannosidase activity"/>
    <property type="evidence" value="ECO:0007669"/>
    <property type="project" value="UniProtKB-EC"/>
</dbReference>
<dbReference type="InterPro" id="IPR027291">
    <property type="entry name" value="Glyco_hydro_38_N_sf"/>
</dbReference>
<dbReference type="InterPro" id="IPR028995">
    <property type="entry name" value="Glyco_hydro_57/38_cen_sf"/>
</dbReference>
<dbReference type="GO" id="GO:0009313">
    <property type="term" value="P:oligosaccharide catabolic process"/>
    <property type="evidence" value="ECO:0007669"/>
    <property type="project" value="TreeGrafter"/>
</dbReference>
<sequence>MAVPGYVLKHRRTTFERAEKFISSTFFTDVNLYGKLYPLRTDIKGIKHRALPGLITRHSAVTFEEAIKGIYEETRVGASFGPTWATHWFRLDIEIPREWGLGKQVVLVWDSGSEAMIWRDGKPLQGLSPDNKRTEFVLTKSLDENAFSHTLYIEMECSDVFGAGKGGLINPPDPNKYYTLRRADIVVKDPEIYQLLLDFEVLLDLIKHLPEESNRSYQLLYGVNEMVTTCQSQSNYSRARDIAHTLLSETNSQSQHTLCAVGHCHIDTAWLWPYEETKRKCARSWSSTVRLMKDFPEFIFACSQAQQFDWVKVNYPSLYADIKDYVRQQRFIPVGGTWVEMDGNIPSGEAFIRQFLYGQRFFEQEFGKRCTEFWLPDTFGYSAQLPQIMKHAGIARFVTQKLSWNLVNKFPHHTFWWQGLDGSRVLTHFPPGDSYGMDGKVEEVMRSLNNFKDKGRSNHSMYLFGYGDGGQGPTTDMLERLTRLKNVDGIPKVTMCSPETFFSTVETHEAENLCSWTGELYLELHNGTYTTHSRLKQQNRRAEILLRQFELLSTLSHVVGEGGGRKTDYPAGKIEQLWKIVLLNQFHDVLPGTSIQEVCEEAGRLYEDVLREGSVLLADSANQLIDTLTPQGGCTEHGTARIINTCSWQRSEVICWPEVTLADRLIEMAGVTTQAGRDGKTLVFVSDIPSVGHCELRPAVKLPVPVTVQKQGDDLICIRNGHIEAAVDKTGRVVRLCMVNDVSRNVVSVGSHANQFVIFDDVPLFWDAWDVMDYHLETRTAVVDIIEEATIVESGPLRATIKTSLRISDKSTICQYMSLDTGAKYLKFYTEVDWHESHKFLKVEFPLRITSPQVTYEIQFGHVQRPNHFNTSWDWARFEVCGHKWADLSEYDWGVAVLNDSHYGWSCIDSVLRLSLLRSSKSPDPTADMGKHKFTYGLMPHSGTFQSAGVIQAAYELNEPLVCCGQCADHSSTAASYFSIDNSAVILETVKKAENCNSVILRLYEVYGGTTTVRVKTSFKVTSAHLCSGLEDSLDGAIEIEDGNCLVLHFSPFQIMSVKLTLGTTTPN</sequence>
<evidence type="ECO:0000313" key="8">
    <source>
        <dbReference type="EMBL" id="KAK2183302.1"/>
    </source>
</evidence>
<evidence type="ECO:0000259" key="7">
    <source>
        <dbReference type="SMART" id="SM00872"/>
    </source>
</evidence>
<dbReference type="Pfam" id="PF01074">
    <property type="entry name" value="Glyco_hydro_38N"/>
    <property type="match status" value="1"/>
</dbReference>
<dbReference type="SMART" id="SM00872">
    <property type="entry name" value="Alpha-mann_mid"/>
    <property type="match status" value="1"/>
</dbReference>
<dbReference type="EMBL" id="JAODUO010000316">
    <property type="protein sequence ID" value="KAK2183302.1"/>
    <property type="molecule type" value="Genomic_DNA"/>
</dbReference>
<dbReference type="EC" id="3.2.1.24" evidence="3"/>
<dbReference type="InterPro" id="IPR011682">
    <property type="entry name" value="Glyco_hydro_38_C"/>
</dbReference>
<dbReference type="Pfam" id="PF09261">
    <property type="entry name" value="Alpha-mann_mid"/>
    <property type="match status" value="1"/>
</dbReference>
<evidence type="ECO:0000256" key="1">
    <source>
        <dbReference type="ARBA" id="ARBA00000365"/>
    </source>
</evidence>
<dbReference type="InterPro" id="IPR041147">
    <property type="entry name" value="GH38_C"/>
</dbReference>
<dbReference type="SUPFAM" id="SSF88713">
    <property type="entry name" value="Glycoside hydrolase/deacetylase"/>
    <property type="match status" value="1"/>
</dbReference>
<feature type="domain" description="Glycoside hydrolase family 38 central" evidence="7">
    <location>
        <begin position="523"/>
        <end position="606"/>
    </location>
</feature>
<keyword evidence="5" id="KW-0378">Hydrolase</keyword>
<protein>
    <recommendedName>
        <fullName evidence="3">alpha-mannosidase</fullName>
        <ecNumber evidence="3">3.2.1.24</ecNumber>
    </recommendedName>
</protein>
<accession>A0AAD9L5L7</accession>
<proteinExistence type="inferred from homology"/>